<name>A0A0H2M604_VARPD</name>
<dbReference type="InterPro" id="IPR029058">
    <property type="entry name" value="AB_hydrolase_fold"/>
</dbReference>
<sequence>MNKTLAAVAPGTWQPPLTAKMAGVVERMARAGHPSLDQLTPEEAKASYEKGAGVLEVPKPALARVDDFTIPARDGFAIPARLYAPSATAVLPALMYFHGGGFTVGNIRTHDTLCRVLSLKSGCAVVSVDYRLAPAFKFPTASNDAWDAFAFLAHEGGRVGVDVERLAVGGDSAGGTLAAVCAILARDAGLPLALQMLIYPGTAAHQDTASHQRYARGPLLTEALIDYFFGQYVRTPADRDDWRFAPLLAEDVDGVAPAWIGLAECDPVVDEGIAYADKLRAAGVAVDLEIYRGVIHEFLKMGRAIPEALQAQDDAARALKEALNP</sequence>
<protein>
    <submittedName>
        <fullName evidence="4">Carboxylesterase NlhH</fullName>
        <ecNumber evidence="4">3.1.1.1</ecNumber>
    </submittedName>
</protein>
<dbReference type="EC" id="3.1.1.1" evidence="4"/>
<evidence type="ECO:0000256" key="2">
    <source>
        <dbReference type="ARBA" id="ARBA00022801"/>
    </source>
</evidence>
<dbReference type="Proteomes" id="UP000035170">
    <property type="component" value="Unassembled WGS sequence"/>
</dbReference>
<dbReference type="InterPro" id="IPR050300">
    <property type="entry name" value="GDXG_lipolytic_enzyme"/>
</dbReference>
<dbReference type="EMBL" id="JZWI01000005">
    <property type="protein sequence ID" value="KLN57799.1"/>
    <property type="molecule type" value="Genomic_DNA"/>
</dbReference>
<comment type="caution">
    <text evidence="4">The sequence shown here is derived from an EMBL/GenBank/DDBJ whole genome shotgun (WGS) entry which is preliminary data.</text>
</comment>
<evidence type="ECO:0000259" key="3">
    <source>
        <dbReference type="Pfam" id="PF07859"/>
    </source>
</evidence>
<comment type="similarity">
    <text evidence="1">Belongs to the 'GDXG' lipolytic enzyme family.</text>
</comment>
<evidence type="ECO:0000313" key="5">
    <source>
        <dbReference type="Proteomes" id="UP000035170"/>
    </source>
</evidence>
<evidence type="ECO:0000313" key="4">
    <source>
        <dbReference type="EMBL" id="KLN57799.1"/>
    </source>
</evidence>
<reference evidence="4 5" key="1">
    <citation type="submission" date="2015-03" db="EMBL/GenBank/DDBJ databases">
        <title>Genome sequence of Variovorax paradoxus TBEA6.</title>
        <authorList>
            <person name="Poehlein A."/>
            <person name="Schuldes J."/>
            <person name="Wuebbeler J.H."/>
            <person name="Hiessl S."/>
            <person name="Steinbuechel A."/>
            <person name="Daniel R."/>
        </authorList>
    </citation>
    <scope>NUCLEOTIDE SEQUENCE [LARGE SCALE GENOMIC DNA]</scope>
    <source>
        <strain evidence="4 5">TBEA6</strain>
    </source>
</reference>
<organism evidence="4 5">
    <name type="scientific">Variovorax paradoxus</name>
    <dbReference type="NCBI Taxonomy" id="34073"/>
    <lineage>
        <taxon>Bacteria</taxon>
        <taxon>Pseudomonadati</taxon>
        <taxon>Pseudomonadota</taxon>
        <taxon>Betaproteobacteria</taxon>
        <taxon>Burkholderiales</taxon>
        <taxon>Comamonadaceae</taxon>
        <taxon>Variovorax</taxon>
    </lineage>
</organism>
<keyword evidence="2 4" id="KW-0378">Hydrolase</keyword>
<dbReference type="SUPFAM" id="SSF53474">
    <property type="entry name" value="alpha/beta-Hydrolases"/>
    <property type="match status" value="1"/>
</dbReference>
<dbReference type="InterPro" id="IPR002168">
    <property type="entry name" value="Lipase_GDXG_HIS_AS"/>
</dbReference>
<dbReference type="PANTHER" id="PTHR48081">
    <property type="entry name" value="AB HYDROLASE SUPERFAMILY PROTEIN C4A8.06C"/>
    <property type="match status" value="1"/>
</dbReference>
<evidence type="ECO:0000256" key="1">
    <source>
        <dbReference type="ARBA" id="ARBA00010515"/>
    </source>
</evidence>
<dbReference type="Gene3D" id="3.40.50.1820">
    <property type="entry name" value="alpha/beta hydrolase"/>
    <property type="match status" value="1"/>
</dbReference>
<proteinExistence type="inferred from homology"/>
<dbReference type="Pfam" id="PF07859">
    <property type="entry name" value="Abhydrolase_3"/>
    <property type="match status" value="1"/>
</dbReference>
<accession>A0A0H2M604</accession>
<dbReference type="PANTHER" id="PTHR48081:SF8">
    <property type="entry name" value="ALPHA_BETA HYDROLASE FOLD-3 DOMAIN-CONTAINING PROTEIN-RELATED"/>
    <property type="match status" value="1"/>
</dbReference>
<gene>
    <name evidence="4" type="primary">nlhH1</name>
    <name evidence="4" type="ORF">VPARA_08100</name>
</gene>
<dbReference type="RefSeq" id="WP_047783396.1">
    <property type="nucleotide sequence ID" value="NZ_JZWI01000005.1"/>
</dbReference>
<feature type="domain" description="Alpha/beta hydrolase fold-3" evidence="3">
    <location>
        <begin position="94"/>
        <end position="299"/>
    </location>
</feature>
<dbReference type="PATRIC" id="fig|34073.19.peg.822"/>
<dbReference type="GO" id="GO:0106435">
    <property type="term" value="F:carboxylesterase activity"/>
    <property type="evidence" value="ECO:0007669"/>
    <property type="project" value="UniProtKB-EC"/>
</dbReference>
<dbReference type="InterPro" id="IPR013094">
    <property type="entry name" value="AB_hydrolase_3"/>
</dbReference>
<dbReference type="PROSITE" id="PS01173">
    <property type="entry name" value="LIPASE_GDXG_HIS"/>
    <property type="match status" value="1"/>
</dbReference>
<dbReference type="AlphaFoldDB" id="A0A0H2M604"/>
<keyword evidence="5" id="KW-1185">Reference proteome</keyword>